<dbReference type="GO" id="GO:0000455">
    <property type="term" value="P:enzyme-directed rRNA pseudouridine synthesis"/>
    <property type="evidence" value="ECO:0000318"/>
    <property type="project" value="GO_Central"/>
</dbReference>
<evidence type="ECO:0000259" key="3">
    <source>
        <dbReference type="Pfam" id="PF00849"/>
    </source>
</evidence>
<dbReference type="InterPro" id="IPR006224">
    <property type="entry name" value="PsdUridine_synth_RluA-like_CS"/>
</dbReference>
<dbReference type="SUPFAM" id="SSF55120">
    <property type="entry name" value="Pseudouridine synthase"/>
    <property type="match status" value="1"/>
</dbReference>
<evidence type="ECO:0000313" key="4">
    <source>
        <dbReference type="EMBL" id="EGF78399.1"/>
    </source>
</evidence>
<dbReference type="InterPro" id="IPR006145">
    <property type="entry name" value="PsdUridine_synth_RsuA/RluA"/>
</dbReference>
<dbReference type="InterPro" id="IPR020103">
    <property type="entry name" value="PsdUridine_synth_cat_dom_sf"/>
</dbReference>
<feature type="domain" description="Pseudouridine synthase RsuA/RluA-like" evidence="3">
    <location>
        <begin position="206"/>
        <end position="377"/>
    </location>
</feature>
<feature type="compositionally biased region" description="Basic and acidic residues" evidence="2">
    <location>
        <begin position="463"/>
        <end position="474"/>
    </location>
</feature>
<dbReference type="GO" id="GO:0009982">
    <property type="term" value="F:pseudouridine synthase activity"/>
    <property type="evidence" value="ECO:0000318"/>
    <property type="project" value="GO_Central"/>
</dbReference>
<dbReference type="PROSITE" id="PS01129">
    <property type="entry name" value="PSI_RLU"/>
    <property type="match status" value="1"/>
</dbReference>
<feature type="compositionally biased region" description="Polar residues" evidence="2">
    <location>
        <begin position="1"/>
        <end position="14"/>
    </location>
</feature>
<keyword evidence="5" id="KW-1185">Reference proteome</keyword>
<dbReference type="GeneID" id="18244051"/>
<dbReference type="STRING" id="684364.F4P9G4"/>
<dbReference type="GO" id="GO:0003723">
    <property type="term" value="F:RNA binding"/>
    <property type="evidence" value="ECO:0007669"/>
    <property type="project" value="InterPro"/>
</dbReference>
<feature type="region of interest" description="Disordered" evidence="2">
    <location>
        <begin position="1"/>
        <end position="31"/>
    </location>
</feature>
<sequence length="490" mass="54782">MNKTTHNYPLQSTQIRHKSSKSLPKNASKSPFDLVKGVYNPPASMSKRSAERWAKIAPALKSASTASGRLPPALPKRISSRLSKLTPDKKRPTNKKYVPTSIKTNMFEKQFVVNEACHLLTLAKFLGKMTLMNTLKIREKINANLVWVTGSAHAEHVRISPKGILHTGDVVHVAYATKPHGDKTEQNDTEDAIKKLKMRILYKDQHIYVIDKEHGLASQGGSKIDMHLDKLISHLETDKSKTLRLVHRLDKNTSGAMIIARTKESAARVSAMFRQEGRISRKYLALLTPTLLDHSNFKDGGQHKIVSGIVSNGREAPHERMDLVEWHDGIPKQMSTNGDPVKKAVTKVTLLQSNPLTSLVCLEPTTGRKHQLRLHCADALGSFIVGDYKYGQGCLKNFKAHVSDWKKVPLHLHLYQLSIKDWFRDGLDLTVSAPLPIYFQKTLTSTGLGLATIPSIDSSTLSDQKHDLQDEKKHVFNPPRTNDAMDEHAN</sequence>
<dbReference type="OrthoDB" id="428658at2759"/>
<reference evidence="4 5" key="1">
    <citation type="submission" date="2009-12" db="EMBL/GenBank/DDBJ databases">
        <title>The draft genome of Batrachochytrium dendrobatidis.</title>
        <authorList>
            <consortium name="US DOE Joint Genome Institute (JGI-PGF)"/>
            <person name="Kuo A."/>
            <person name="Salamov A."/>
            <person name="Schmutz J."/>
            <person name="Lucas S."/>
            <person name="Pitluck S."/>
            <person name="Rosenblum E."/>
            <person name="Stajich J."/>
            <person name="Eisen M."/>
            <person name="Grigoriev I.V."/>
        </authorList>
    </citation>
    <scope>NUCLEOTIDE SEQUENCE [LARGE SCALE GENOMIC DNA]</scope>
    <source>
        <strain evidence="5">JAM81 / FGSC 10211</strain>
    </source>
</reference>
<dbReference type="Pfam" id="PF00849">
    <property type="entry name" value="PseudoU_synth_2"/>
    <property type="match status" value="1"/>
</dbReference>
<comment type="similarity">
    <text evidence="1">Belongs to the pseudouridine synthase RluA family.</text>
</comment>
<evidence type="ECO:0000256" key="1">
    <source>
        <dbReference type="ARBA" id="ARBA00010876"/>
    </source>
</evidence>
<dbReference type="InterPro" id="IPR050188">
    <property type="entry name" value="RluA_PseudoU_synthase"/>
</dbReference>
<dbReference type="RefSeq" id="XP_006681303.1">
    <property type="nucleotide sequence ID" value="XM_006681240.1"/>
</dbReference>
<evidence type="ECO:0000256" key="2">
    <source>
        <dbReference type="SAM" id="MobiDB-lite"/>
    </source>
</evidence>
<gene>
    <name evidence="4" type="ORF">BATDEDRAFT_90882</name>
</gene>
<dbReference type="PANTHER" id="PTHR21600">
    <property type="entry name" value="MITOCHONDRIAL RNA PSEUDOURIDINE SYNTHASE"/>
    <property type="match status" value="1"/>
</dbReference>
<feature type="region of interest" description="Disordered" evidence="2">
    <location>
        <begin position="64"/>
        <end position="96"/>
    </location>
</feature>
<protein>
    <recommendedName>
        <fullName evidence="3">Pseudouridine synthase RsuA/RluA-like domain-containing protein</fullName>
    </recommendedName>
</protein>
<evidence type="ECO:0000313" key="5">
    <source>
        <dbReference type="Proteomes" id="UP000007241"/>
    </source>
</evidence>
<dbReference type="HOGENOM" id="CLU_556637_0_0_1"/>
<dbReference type="InParanoid" id="F4P9G4"/>
<dbReference type="Proteomes" id="UP000007241">
    <property type="component" value="Unassembled WGS sequence"/>
</dbReference>
<feature type="region of interest" description="Disordered" evidence="2">
    <location>
        <begin position="461"/>
        <end position="490"/>
    </location>
</feature>
<organism evidence="4 5">
    <name type="scientific">Batrachochytrium dendrobatidis (strain JAM81 / FGSC 10211)</name>
    <name type="common">Frog chytrid fungus</name>
    <dbReference type="NCBI Taxonomy" id="684364"/>
    <lineage>
        <taxon>Eukaryota</taxon>
        <taxon>Fungi</taxon>
        <taxon>Fungi incertae sedis</taxon>
        <taxon>Chytridiomycota</taxon>
        <taxon>Chytridiomycota incertae sedis</taxon>
        <taxon>Chytridiomycetes</taxon>
        <taxon>Rhizophydiales</taxon>
        <taxon>Rhizophydiales incertae sedis</taxon>
        <taxon>Batrachochytrium</taxon>
    </lineage>
</organism>
<dbReference type="CDD" id="cd02869">
    <property type="entry name" value="PseudoU_synth_RluA_like"/>
    <property type="match status" value="1"/>
</dbReference>
<dbReference type="Gene3D" id="3.30.2350.10">
    <property type="entry name" value="Pseudouridine synthase"/>
    <property type="match status" value="1"/>
</dbReference>
<dbReference type="EMBL" id="GL882889">
    <property type="protein sequence ID" value="EGF78399.1"/>
    <property type="molecule type" value="Genomic_DNA"/>
</dbReference>
<dbReference type="PANTHER" id="PTHR21600:SF87">
    <property type="entry name" value="RNA PSEUDOURIDYLATE SYNTHASE DOMAIN-CONTAINING PROTEIN 1"/>
    <property type="match status" value="1"/>
</dbReference>
<accession>F4P9G4</accession>
<dbReference type="AlphaFoldDB" id="F4P9G4"/>
<proteinExistence type="inferred from homology"/>
<name>F4P9G4_BATDJ</name>